<keyword evidence="3" id="KW-1185">Reference proteome</keyword>
<gene>
    <name evidence="2" type="ORF">QQX04_05810</name>
</gene>
<dbReference type="Gene3D" id="3.40.50.720">
    <property type="entry name" value="NAD(P)-binding Rossmann-like Domain"/>
    <property type="match status" value="1"/>
</dbReference>
<dbReference type="Pfam" id="PF13602">
    <property type="entry name" value="ADH_zinc_N_2"/>
    <property type="match status" value="1"/>
</dbReference>
<name>A0ABT8G0G7_9MICO</name>
<dbReference type="InterPro" id="IPR036291">
    <property type="entry name" value="NAD(P)-bd_dom_sf"/>
</dbReference>
<dbReference type="Gene3D" id="3.90.180.10">
    <property type="entry name" value="Medium-chain alcohol dehydrogenases, catalytic domain"/>
    <property type="match status" value="1"/>
</dbReference>
<feature type="domain" description="Enoyl reductase (ER)" evidence="1">
    <location>
        <begin position="45"/>
        <end position="355"/>
    </location>
</feature>
<dbReference type="PANTHER" id="PTHR44013:SF1">
    <property type="entry name" value="ZINC-TYPE ALCOHOL DEHYDROGENASE-LIKE PROTEIN C16A3.02C"/>
    <property type="match status" value="1"/>
</dbReference>
<evidence type="ECO:0000259" key="1">
    <source>
        <dbReference type="SMART" id="SM00829"/>
    </source>
</evidence>
<reference evidence="2" key="1">
    <citation type="submission" date="2023-06" db="EMBL/GenBank/DDBJ databases">
        <title>SYSU T00b26.</title>
        <authorList>
            <person name="Gao L."/>
            <person name="Fang B.-Z."/>
            <person name="Li W.-J."/>
        </authorList>
    </citation>
    <scope>NUCLEOTIDE SEQUENCE</scope>
    <source>
        <strain evidence="2">SYSU T00b26</strain>
    </source>
</reference>
<dbReference type="Proteomes" id="UP001172738">
    <property type="component" value="Unassembled WGS sequence"/>
</dbReference>
<comment type="caution">
    <text evidence="2">The sequence shown here is derived from an EMBL/GenBank/DDBJ whole genome shotgun (WGS) entry which is preliminary data.</text>
</comment>
<dbReference type="SUPFAM" id="SSF51735">
    <property type="entry name" value="NAD(P)-binding Rossmann-fold domains"/>
    <property type="match status" value="1"/>
</dbReference>
<dbReference type="InterPro" id="IPR020843">
    <property type="entry name" value="ER"/>
</dbReference>
<accession>A0ABT8G0G7</accession>
<dbReference type="InterPro" id="IPR052733">
    <property type="entry name" value="Chloroplast_QOR"/>
</dbReference>
<protein>
    <submittedName>
        <fullName evidence="2">NAD(P)-dependent alcohol dehydrogenase</fullName>
    </submittedName>
</protein>
<dbReference type="RefSeq" id="WP_301127143.1">
    <property type="nucleotide sequence ID" value="NZ_JAUHPV010000003.1"/>
</dbReference>
<dbReference type="InterPro" id="IPR011032">
    <property type="entry name" value="GroES-like_sf"/>
</dbReference>
<evidence type="ECO:0000313" key="2">
    <source>
        <dbReference type="EMBL" id="MDN4472507.1"/>
    </source>
</evidence>
<dbReference type="Pfam" id="PF08240">
    <property type="entry name" value="ADH_N"/>
    <property type="match status" value="1"/>
</dbReference>
<dbReference type="EMBL" id="JAUHPV010000003">
    <property type="protein sequence ID" value="MDN4472507.1"/>
    <property type="molecule type" value="Genomic_DNA"/>
</dbReference>
<sequence>MNASTTATAATSAASIAAAASASHGSTDRTPTATMRAAVQRAYTGPEQIHLDTVPMPQPGEGEVLLEVHAAGVDRGVWHLATGRPFVIRMIGFGLRRPKQPVQGSDVAGVVKAIGAGVTRFAVGDGVFGSADGTFAEFAVAKEERLAAKPTRTSMVEASALPVSGVTAMQAVVDSAQVEAGQRVLVLGASGGVGSYAVQIAVAAGAHVTGVASAAKADLVTELGAERVLDYRTTDVTTLQEEFDVIIDTGGLTPLRRLRRILSPTGALVIVGGEGGDSLIGGSGRSLVAPLVSLFSKQRLMGLMSATTAVRLNRLAALVEQGDVRAAIHRTYPLDRASDAVSDLADGRVAGKAVVTVRDAH</sequence>
<dbReference type="SMART" id="SM00829">
    <property type="entry name" value="PKS_ER"/>
    <property type="match status" value="1"/>
</dbReference>
<dbReference type="SUPFAM" id="SSF50129">
    <property type="entry name" value="GroES-like"/>
    <property type="match status" value="1"/>
</dbReference>
<organism evidence="2 3">
    <name type="scientific">Demequina zhanjiangensis</name>
    <dbReference type="NCBI Taxonomy" id="3051659"/>
    <lineage>
        <taxon>Bacteria</taxon>
        <taxon>Bacillati</taxon>
        <taxon>Actinomycetota</taxon>
        <taxon>Actinomycetes</taxon>
        <taxon>Micrococcales</taxon>
        <taxon>Demequinaceae</taxon>
        <taxon>Demequina</taxon>
    </lineage>
</organism>
<dbReference type="InterPro" id="IPR013154">
    <property type="entry name" value="ADH-like_N"/>
</dbReference>
<dbReference type="PANTHER" id="PTHR44013">
    <property type="entry name" value="ZINC-TYPE ALCOHOL DEHYDROGENASE-LIKE PROTEIN C16A3.02C"/>
    <property type="match status" value="1"/>
</dbReference>
<dbReference type="CDD" id="cd08267">
    <property type="entry name" value="MDR1"/>
    <property type="match status" value="1"/>
</dbReference>
<evidence type="ECO:0000313" key="3">
    <source>
        <dbReference type="Proteomes" id="UP001172738"/>
    </source>
</evidence>
<proteinExistence type="predicted"/>